<keyword evidence="6" id="KW-0521">NADP</keyword>
<evidence type="ECO:0000313" key="17">
    <source>
        <dbReference type="Proteomes" id="UP000478008"/>
    </source>
</evidence>
<evidence type="ECO:0000256" key="7">
    <source>
        <dbReference type="ARBA" id="ARBA00022982"/>
    </source>
</evidence>
<feature type="transmembrane region" description="Helical" evidence="13">
    <location>
        <begin position="135"/>
        <end position="152"/>
    </location>
</feature>
<evidence type="ECO:0000256" key="3">
    <source>
        <dbReference type="ARBA" id="ARBA00022630"/>
    </source>
</evidence>
<keyword evidence="4 13" id="KW-0812">Transmembrane</keyword>
<keyword evidence="8 13" id="KW-1133">Transmembrane helix</keyword>
<dbReference type="CDD" id="cd06186">
    <property type="entry name" value="NOX_Duox_like_FAD_NADP"/>
    <property type="match status" value="1"/>
</dbReference>
<feature type="transmembrane region" description="Helical" evidence="13">
    <location>
        <begin position="191"/>
        <end position="209"/>
    </location>
</feature>
<name>A0A7D9H3N7_DEKBR</name>
<dbReference type="GO" id="GO:0000293">
    <property type="term" value="F:ferric-chelate reductase activity"/>
    <property type="evidence" value="ECO:0007669"/>
    <property type="project" value="TreeGrafter"/>
</dbReference>
<dbReference type="GO" id="GO:0005886">
    <property type="term" value="C:plasma membrane"/>
    <property type="evidence" value="ECO:0007669"/>
    <property type="project" value="TreeGrafter"/>
</dbReference>
<dbReference type="SFLD" id="SFLDG01168">
    <property type="entry name" value="Ferric_reductase_subgroup_(FRE"/>
    <property type="match status" value="1"/>
</dbReference>
<feature type="transmembrane region" description="Helical" evidence="13">
    <location>
        <begin position="95"/>
        <end position="114"/>
    </location>
</feature>
<keyword evidence="2" id="KW-0813">Transport</keyword>
<dbReference type="Gene3D" id="3.40.50.80">
    <property type="entry name" value="Nucleotide-binding domain of ferredoxin-NADP reductase (FNR) module"/>
    <property type="match status" value="1"/>
</dbReference>
<dbReference type="AlphaFoldDB" id="A0A7D9H3N7"/>
<organism evidence="16 17">
    <name type="scientific">Dekkera bruxellensis</name>
    <name type="common">Brettanomyces custersii</name>
    <dbReference type="NCBI Taxonomy" id="5007"/>
    <lineage>
        <taxon>Eukaryota</taxon>
        <taxon>Fungi</taxon>
        <taxon>Dikarya</taxon>
        <taxon>Ascomycota</taxon>
        <taxon>Saccharomycotina</taxon>
        <taxon>Pichiomycetes</taxon>
        <taxon>Pichiales</taxon>
        <taxon>Pichiaceae</taxon>
        <taxon>Brettanomyces</taxon>
    </lineage>
</organism>
<evidence type="ECO:0000256" key="4">
    <source>
        <dbReference type="ARBA" id="ARBA00022692"/>
    </source>
</evidence>
<comment type="subcellular location">
    <subcellularLocation>
        <location evidence="1">Membrane</location>
        <topology evidence="1">Multi-pass membrane protein</topology>
    </subcellularLocation>
</comment>
<feature type="compositionally biased region" description="Polar residues" evidence="12">
    <location>
        <begin position="446"/>
        <end position="455"/>
    </location>
</feature>
<feature type="region of interest" description="Disordered" evidence="12">
    <location>
        <begin position="446"/>
        <end position="466"/>
    </location>
</feature>
<dbReference type="InterPro" id="IPR050369">
    <property type="entry name" value="RBOH/FRE"/>
</dbReference>
<dbReference type="InterPro" id="IPR013130">
    <property type="entry name" value="Fe3_Rdtase_TM_dom"/>
</dbReference>
<dbReference type="PANTHER" id="PTHR11972:SF198">
    <property type="entry name" value="METALLOREDUCTASE AIM14-RELATED"/>
    <property type="match status" value="1"/>
</dbReference>
<keyword evidence="5" id="KW-0274">FAD</keyword>
<dbReference type="GO" id="GO:0033215">
    <property type="term" value="P:reductive iron assimilation"/>
    <property type="evidence" value="ECO:0007669"/>
    <property type="project" value="TreeGrafter"/>
</dbReference>
<gene>
    <name evidence="16" type="primary">AIM14</name>
    <name evidence="16" type="ORF">DEBR0S2_14334G</name>
</gene>
<dbReference type="InterPro" id="IPR039261">
    <property type="entry name" value="FNR_nucleotide-bd"/>
</dbReference>
<dbReference type="Pfam" id="PF01794">
    <property type="entry name" value="Ferric_reduct"/>
    <property type="match status" value="1"/>
</dbReference>
<protein>
    <submittedName>
        <fullName evidence="16">DEBR0S2_14334g1_1</fullName>
    </submittedName>
</protein>
<feature type="domain" description="Ferric reductase NAD binding" evidence="15">
    <location>
        <begin position="341"/>
        <end position="509"/>
    </location>
</feature>
<dbReference type="PANTHER" id="PTHR11972">
    <property type="entry name" value="NADPH OXIDASE"/>
    <property type="match status" value="1"/>
</dbReference>
<evidence type="ECO:0000256" key="11">
    <source>
        <dbReference type="ARBA" id="ARBA00023136"/>
    </source>
</evidence>
<evidence type="ECO:0000256" key="5">
    <source>
        <dbReference type="ARBA" id="ARBA00022827"/>
    </source>
</evidence>
<evidence type="ECO:0000256" key="2">
    <source>
        <dbReference type="ARBA" id="ARBA00022448"/>
    </source>
</evidence>
<keyword evidence="7" id="KW-0249">Electron transport</keyword>
<evidence type="ECO:0000256" key="1">
    <source>
        <dbReference type="ARBA" id="ARBA00004141"/>
    </source>
</evidence>
<dbReference type="EMBL" id="CABFWN010000002">
    <property type="protein sequence ID" value="VUG17705.1"/>
    <property type="molecule type" value="Genomic_DNA"/>
</dbReference>
<dbReference type="SFLD" id="SFLDS00052">
    <property type="entry name" value="Ferric_Reductase_Domain"/>
    <property type="match status" value="1"/>
</dbReference>
<keyword evidence="17" id="KW-1185">Reference proteome</keyword>
<keyword evidence="11 13" id="KW-0472">Membrane</keyword>
<keyword evidence="9" id="KW-0560">Oxidoreductase</keyword>
<evidence type="ECO:0000256" key="8">
    <source>
        <dbReference type="ARBA" id="ARBA00022989"/>
    </source>
</evidence>
<evidence type="ECO:0000256" key="12">
    <source>
        <dbReference type="SAM" id="MobiDB-lite"/>
    </source>
</evidence>
<keyword evidence="3" id="KW-0285">Flavoprotein</keyword>
<dbReference type="Proteomes" id="UP000478008">
    <property type="component" value="Unassembled WGS sequence"/>
</dbReference>
<feature type="transmembrane region" description="Helical" evidence="13">
    <location>
        <begin position="158"/>
        <end position="179"/>
    </location>
</feature>
<proteinExistence type="predicted"/>
<evidence type="ECO:0000259" key="15">
    <source>
        <dbReference type="Pfam" id="PF08030"/>
    </source>
</evidence>
<feature type="domain" description="Ferric oxidoreductase" evidence="14">
    <location>
        <begin position="95"/>
        <end position="206"/>
    </location>
</feature>
<evidence type="ECO:0000259" key="14">
    <source>
        <dbReference type="Pfam" id="PF01794"/>
    </source>
</evidence>
<dbReference type="Pfam" id="PF08030">
    <property type="entry name" value="NAD_binding_6"/>
    <property type="match status" value="1"/>
</dbReference>
<keyword evidence="10" id="KW-0406">Ion transport</keyword>
<feature type="transmembrane region" description="Helical" evidence="13">
    <location>
        <begin position="64"/>
        <end position="83"/>
    </location>
</feature>
<sequence length="524" mass="59298">MVEVTSLVKRHGHLHKVNIKYGYVIIGLSVLYIAYREVALFYHKRAWENSRRSTSKLGLVDIPVAYYAVILFLVSIVVEFFNLNTEHFNVHIKRFGRISYSLTPLSIFLSLRPCPFHLDNYLDTLKLHLWTSRTVVLFALAHGVGYLIKWGTSESYKIFRALNFLGYVIFLFCVVLAVVNWGPIRHMLYRYFYLIHNITVYLFIFGIILHARPGVFPIAVIDILMIVYQQVIKFRSIRTITIDNVVEHDGSDLKIVHVPRKLLPDFITSGSHCRLAPGLRSSVFWLGPSHPYTITGECDSSGNYMSLLLKESKFKIILGETYTIQPYFESSLPEMFFSTAENVNIVCGGSGISFGIPIFTYFKRKLAIGSTDLKLKLVWITPKDEDLYILRELGITGIEVFVTRGSGDQDQQGASLGEDPTLESASASIAMAPNSSSDLELQSLNGTDVSNTASGRNGKKQSEENNVKYIGRPDLESILRPNLAQTIDYANKWILACGPKELVSDCEQITKSQKCRFFSEEYAM</sequence>
<evidence type="ECO:0000313" key="16">
    <source>
        <dbReference type="EMBL" id="VUG17705.1"/>
    </source>
</evidence>
<feature type="transmembrane region" description="Helical" evidence="13">
    <location>
        <begin position="20"/>
        <end position="43"/>
    </location>
</feature>
<evidence type="ECO:0000256" key="10">
    <source>
        <dbReference type="ARBA" id="ARBA00023065"/>
    </source>
</evidence>
<dbReference type="SFLD" id="SFLDF00463">
    <property type="entry name" value="AIM14"/>
    <property type="match status" value="1"/>
</dbReference>
<feature type="transmembrane region" description="Helical" evidence="13">
    <location>
        <begin position="215"/>
        <end position="232"/>
    </location>
</feature>
<dbReference type="InterPro" id="IPR013121">
    <property type="entry name" value="Fe_red_NAD-bd_6"/>
</dbReference>
<accession>A0A7D9H3N7</accession>
<reference evidence="16 17" key="1">
    <citation type="submission" date="2019-07" db="EMBL/GenBank/DDBJ databases">
        <authorList>
            <person name="Friedrich A."/>
            <person name="Schacherer J."/>
        </authorList>
    </citation>
    <scope>NUCLEOTIDE SEQUENCE [LARGE SCALE GENOMIC DNA]</scope>
</reference>
<evidence type="ECO:0000256" key="6">
    <source>
        <dbReference type="ARBA" id="ARBA00022857"/>
    </source>
</evidence>
<evidence type="ECO:0000256" key="9">
    <source>
        <dbReference type="ARBA" id="ARBA00023002"/>
    </source>
</evidence>
<evidence type="ECO:0000256" key="13">
    <source>
        <dbReference type="SAM" id="Phobius"/>
    </source>
</evidence>